<evidence type="ECO:0000313" key="2">
    <source>
        <dbReference type="Proteomes" id="UP000236161"/>
    </source>
</evidence>
<protein>
    <submittedName>
        <fullName evidence="1">Uncharacterized protein</fullName>
    </submittedName>
</protein>
<sequence>MHITQLFLHTFITLFPLKVYMMKQLQTLNQQHPPAALKINPLCDNILYK</sequence>
<evidence type="ECO:0000313" key="1">
    <source>
        <dbReference type="EMBL" id="PKA49909.1"/>
    </source>
</evidence>
<dbReference type="EMBL" id="KZ452036">
    <property type="protein sequence ID" value="PKA49909.1"/>
    <property type="molecule type" value="Genomic_DNA"/>
</dbReference>
<dbReference type="Proteomes" id="UP000236161">
    <property type="component" value="Unassembled WGS sequence"/>
</dbReference>
<proteinExistence type="predicted"/>
<organism evidence="1 2">
    <name type="scientific">Apostasia shenzhenica</name>
    <dbReference type="NCBI Taxonomy" id="1088818"/>
    <lineage>
        <taxon>Eukaryota</taxon>
        <taxon>Viridiplantae</taxon>
        <taxon>Streptophyta</taxon>
        <taxon>Embryophyta</taxon>
        <taxon>Tracheophyta</taxon>
        <taxon>Spermatophyta</taxon>
        <taxon>Magnoliopsida</taxon>
        <taxon>Liliopsida</taxon>
        <taxon>Asparagales</taxon>
        <taxon>Orchidaceae</taxon>
        <taxon>Apostasioideae</taxon>
        <taxon>Apostasia</taxon>
    </lineage>
</organism>
<reference evidence="1 2" key="1">
    <citation type="journal article" date="2017" name="Nature">
        <title>The Apostasia genome and the evolution of orchids.</title>
        <authorList>
            <person name="Zhang G.Q."/>
            <person name="Liu K.W."/>
            <person name="Li Z."/>
            <person name="Lohaus R."/>
            <person name="Hsiao Y.Y."/>
            <person name="Niu S.C."/>
            <person name="Wang J.Y."/>
            <person name="Lin Y.C."/>
            <person name="Xu Q."/>
            <person name="Chen L.J."/>
            <person name="Yoshida K."/>
            <person name="Fujiwara S."/>
            <person name="Wang Z.W."/>
            <person name="Zhang Y.Q."/>
            <person name="Mitsuda N."/>
            <person name="Wang M."/>
            <person name="Liu G.H."/>
            <person name="Pecoraro L."/>
            <person name="Huang H.X."/>
            <person name="Xiao X.J."/>
            <person name="Lin M."/>
            <person name="Wu X.Y."/>
            <person name="Wu W.L."/>
            <person name="Chen Y.Y."/>
            <person name="Chang S.B."/>
            <person name="Sakamoto S."/>
            <person name="Ohme-Takagi M."/>
            <person name="Yagi M."/>
            <person name="Zeng S.J."/>
            <person name="Shen C.Y."/>
            <person name="Yeh C.M."/>
            <person name="Luo Y.B."/>
            <person name="Tsai W.C."/>
            <person name="Van de Peer Y."/>
            <person name="Liu Z.J."/>
        </authorList>
    </citation>
    <scope>NUCLEOTIDE SEQUENCE [LARGE SCALE GENOMIC DNA]</scope>
    <source>
        <strain evidence="2">cv. Shenzhen</strain>
        <tissue evidence="1">Stem</tissue>
    </source>
</reference>
<dbReference type="AlphaFoldDB" id="A0A2I0A2Z8"/>
<gene>
    <name evidence="1" type="ORF">AXF42_Ash019225</name>
</gene>
<accession>A0A2I0A2Z8</accession>
<keyword evidence="2" id="KW-1185">Reference proteome</keyword>
<name>A0A2I0A2Z8_9ASPA</name>